<proteinExistence type="predicted"/>
<evidence type="ECO:0000256" key="2">
    <source>
        <dbReference type="ARBA" id="ARBA00022475"/>
    </source>
</evidence>
<gene>
    <name evidence="7" type="ORF">SAMN05192533_11410</name>
</gene>
<keyword evidence="4 6" id="KW-1133">Transmembrane helix</keyword>
<evidence type="ECO:0000313" key="8">
    <source>
        <dbReference type="Proteomes" id="UP000198553"/>
    </source>
</evidence>
<dbReference type="AlphaFoldDB" id="A0A1H8GYW0"/>
<feature type="transmembrane region" description="Helical" evidence="6">
    <location>
        <begin position="221"/>
        <end position="242"/>
    </location>
</feature>
<feature type="transmembrane region" description="Helical" evidence="6">
    <location>
        <begin position="146"/>
        <end position="166"/>
    </location>
</feature>
<feature type="transmembrane region" description="Helical" evidence="6">
    <location>
        <begin position="340"/>
        <end position="360"/>
    </location>
</feature>
<evidence type="ECO:0000256" key="6">
    <source>
        <dbReference type="SAM" id="Phobius"/>
    </source>
</evidence>
<accession>A0A1H8GYW0</accession>
<feature type="transmembrane region" description="Helical" evidence="6">
    <location>
        <begin position="172"/>
        <end position="190"/>
    </location>
</feature>
<evidence type="ECO:0000256" key="5">
    <source>
        <dbReference type="ARBA" id="ARBA00023136"/>
    </source>
</evidence>
<keyword evidence="2" id="KW-1003">Cell membrane</keyword>
<sequence length="427" mass="47848">MISSRITKKNNLSLKSNVIWAFVGNVIYAMSQWGILITLTKFGTPEMVGQYALGLAITAPFFVLLSFNLRVVMVTDKTEQYRFNDYLTLRILMMLISFIFIIIISPFLTNNLLTLFVVLQVGILKVSEFISDIFHGIFQKVEKLHLVSISKIIKGVLSLIIVLVLIYLTENILITLTGLIISWVLILIIYDYRMSKKILGEYLANSEEVKLKWSYSNLKRLAAISFPLGIVAALDTLNVNIPRYFIQGSAGEEMLGYFAAITYLMVVGSTIINALGQAVTPRLSLYFSQGKISLFRTLLNRFIMLSIGIGLSGIIVATFFGEITLTLIYSFEYAQFNSLFIWVMVSAAIWYITTALGTGLNATRNFKAQIPIYILMVIFSTLASILLIPIYQIDGAAMAICVGMLVRLVASYTVLQKHLCSRSKRSI</sequence>
<name>A0A1H8GYW0_9BACI</name>
<feature type="transmembrane region" description="Helical" evidence="6">
    <location>
        <begin position="297"/>
        <end position="320"/>
    </location>
</feature>
<dbReference type="PANTHER" id="PTHR30250">
    <property type="entry name" value="PST FAMILY PREDICTED COLANIC ACID TRANSPORTER"/>
    <property type="match status" value="1"/>
</dbReference>
<protein>
    <submittedName>
        <fullName evidence="7">Membrane protein involved in the export of O-antigen and teichoic acid</fullName>
    </submittedName>
</protein>
<dbReference type="PANTHER" id="PTHR30250:SF11">
    <property type="entry name" value="O-ANTIGEN TRANSPORTER-RELATED"/>
    <property type="match status" value="1"/>
</dbReference>
<keyword evidence="5 6" id="KW-0472">Membrane</keyword>
<feature type="transmembrane region" description="Helical" evidence="6">
    <location>
        <begin position="397"/>
        <end position="415"/>
    </location>
</feature>
<evidence type="ECO:0000256" key="3">
    <source>
        <dbReference type="ARBA" id="ARBA00022692"/>
    </source>
</evidence>
<dbReference type="Pfam" id="PF01943">
    <property type="entry name" value="Polysacc_synt"/>
    <property type="match status" value="1"/>
</dbReference>
<feature type="transmembrane region" description="Helical" evidence="6">
    <location>
        <begin position="372"/>
        <end position="391"/>
    </location>
</feature>
<evidence type="ECO:0000256" key="4">
    <source>
        <dbReference type="ARBA" id="ARBA00022989"/>
    </source>
</evidence>
<keyword evidence="3 6" id="KW-0812">Transmembrane</keyword>
<dbReference type="STRING" id="930146.SAMN05192533_11410"/>
<feature type="transmembrane region" description="Helical" evidence="6">
    <location>
        <begin position="12"/>
        <end position="31"/>
    </location>
</feature>
<dbReference type="Proteomes" id="UP000198553">
    <property type="component" value="Unassembled WGS sequence"/>
</dbReference>
<feature type="transmembrane region" description="Helical" evidence="6">
    <location>
        <begin position="87"/>
        <end position="107"/>
    </location>
</feature>
<organism evidence="7 8">
    <name type="scientific">Mesobacillus persicus</name>
    <dbReference type="NCBI Taxonomy" id="930146"/>
    <lineage>
        <taxon>Bacteria</taxon>
        <taxon>Bacillati</taxon>
        <taxon>Bacillota</taxon>
        <taxon>Bacilli</taxon>
        <taxon>Bacillales</taxon>
        <taxon>Bacillaceae</taxon>
        <taxon>Mesobacillus</taxon>
    </lineage>
</organism>
<dbReference type="EMBL" id="FOBW01000014">
    <property type="protein sequence ID" value="SEN48687.1"/>
    <property type="molecule type" value="Genomic_DNA"/>
</dbReference>
<reference evidence="8" key="1">
    <citation type="submission" date="2016-10" db="EMBL/GenBank/DDBJ databases">
        <authorList>
            <person name="Varghese N."/>
            <person name="Submissions S."/>
        </authorList>
    </citation>
    <scope>NUCLEOTIDE SEQUENCE [LARGE SCALE GENOMIC DNA]</scope>
    <source>
        <strain evidence="8">B48,IBRC-M 10115,DSM 25386,CECT 8001</strain>
    </source>
</reference>
<feature type="transmembrane region" description="Helical" evidence="6">
    <location>
        <begin position="51"/>
        <end position="75"/>
    </location>
</feature>
<dbReference type="GO" id="GO:0005886">
    <property type="term" value="C:plasma membrane"/>
    <property type="evidence" value="ECO:0007669"/>
    <property type="project" value="UniProtKB-SubCell"/>
</dbReference>
<dbReference type="InterPro" id="IPR050833">
    <property type="entry name" value="Poly_Biosynth_Transport"/>
</dbReference>
<comment type="subcellular location">
    <subcellularLocation>
        <location evidence="1">Cell membrane</location>
        <topology evidence="1">Multi-pass membrane protein</topology>
    </subcellularLocation>
</comment>
<dbReference type="InterPro" id="IPR002797">
    <property type="entry name" value="Polysacc_synth"/>
</dbReference>
<keyword evidence="8" id="KW-1185">Reference proteome</keyword>
<evidence type="ECO:0000313" key="7">
    <source>
        <dbReference type="EMBL" id="SEN48687.1"/>
    </source>
</evidence>
<evidence type="ECO:0000256" key="1">
    <source>
        <dbReference type="ARBA" id="ARBA00004651"/>
    </source>
</evidence>
<feature type="transmembrane region" description="Helical" evidence="6">
    <location>
        <begin position="113"/>
        <end position="134"/>
    </location>
</feature>
<feature type="transmembrane region" description="Helical" evidence="6">
    <location>
        <begin position="254"/>
        <end position="276"/>
    </location>
</feature>